<keyword evidence="2" id="KW-0238">DNA-binding</keyword>
<protein>
    <submittedName>
        <fullName evidence="6">Helix-turn-helix protein</fullName>
    </submittedName>
</protein>
<dbReference type="Proteomes" id="UP000295632">
    <property type="component" value="Unassembled WGS sequence"/>
</dbReference>
<feature type="transmembrane region" description="Helical" evidence="4">
    <location>
        <begin position="249"/>
        <end position="277"/>
    </location>
</feature>
<dbReference type="Pfam" id="PF12833">
    <property type="entry name" value="HTH_18"/>
    <property type="match status" value="1"/>
</dbReference>
<evidence type="ECO:0000313" key="6">
    <source>
        <dbReference type="EMBL" id="TDQ42966.1"/>
    </source>
</evidence>
<dbReference type="RefSeq" id="WP_133578784.1">
    <property type="nucleotide sequence ID" value="NZ_SNYJ01000001.1"/>
</dbReference>
<keyword evidence="1" id="KW-0805">Transcription regulation</keyword>
<keyword evidence="7" id="KW-1185">Reference proteome</keyword>
<keyword evidence="4" id="KW-0472">Membrane</keyword>
<reference evidence="6 7" key="1">
    <citation type="submission" date="2019-03" db="EMBL/GenBank/DDBJ databases">
        <title>Genomic Encyclopedia of Type Strains, Phase IV (KMG-IV): sequencing the most valuable type-strain genomes for metagenomic binning, comparative biology and taxonomic classification.</title>
        <authorList>
            <person name="Goeker M."/>
        </authorList>
    </citation>
    <scope>NUCLEOTIDE SEQUENCE [LARGE SCALE GENOMIC DNA]</scope>
    <source>
        <strain evidence="6 7">DSM 28697</strain>
    </source>
</reference>
<gene>
    <name evidence="6" type="ORF">EV213_101398</name>
</gene>
<dbReference type="OrthoDB" id="368621at2"/>
<dbReference type="InterPro" id="IPR018060">
    <property type="entry name" value="HTH_AraC"/>
</dbReference>
<feature type="transmembrane region" description="Helical" evidence="4">
    <location>
        <begin position="9"/>
        <end position="29"/>
    </location>
</feature>
<dbReference type="Gene3D" id="1.10.10.60">
    <property type="entry name" value="Homeodomain-like"/>
    <property type="match status" value="2"/>
</dbReference>
<dbReference type="PROSITE" id="PS00041">
    <property type="entry name" value="HTH_ARAC_FAMILY_1"/>
    <property type="match status" value="1"/>
</dbReference>
<evidence type="ECO:0000256" key="2">
    <source>
        <dbReference type="ARBA" id="ARBA00023125"/>
    </source>
</evidence>
<keyword evidence="4" id="KW-0812">Transmembrane</keyword>
<evidence type="ECO:0000259" key="5">
    <source>
        <dbReference type="PROSITE" id="PS01124"/>
    </source>
</evidence>
<dbReference type="PANTHER" id="PTHR43280:SF28">
    <property type="entry name" value="HTH-TYPE TRANSCRIPTIONAL ACTIVATOR RHAS"/>
    <property type="match status" value="1"/>
</dbReference>
<accession>A0A4R6UAS7</accession>
<dbReference type="InterPro" id="IPR009057">
    <property type="entry name" value="Homeodomain-like_sf"/>
</dbReference>
<organism evidence="6 7">
    <name type="scientific">Aureibacillus halotolerans</name>
    <dbReference type="NCBI Taxonomy" id="1508390"/>
    <lineage>
        <taxon>Bacteria</taxon>
        <taxon>Bacillati</taxon>
        <taxon>Bacillota</taxon>
        <taxon>Bacilli</taxon>
        <taxon>Bacillales</taxon>
        <taxon>Bacillaceae</taxon>
        <taxon>Aureibacillus</taxon>
    </lineage>
</organism>
<dbReference type="EMBL" id="SNYJ01000001">
    <property type="protein sequence ID" value="TDQ42966.1"/>
    <property type="molecule type" value="Genomic_DNA"/>
</dbReference>
<keyword evidence="4" id="KW-1133">Transmembrane helix</keyword>
<dbReference type="PROSITE" id="PS01124">
    <property type="entry name" value="HTH_ARAC_FAMILY_2"/>
    <property type="match status" value="1"/>
</dbReference>
<keyword evidence="3" id="KW-0804">Transcription</keyword>
<sequence length="737" mass="84613">MKKHWLRRWAWSYTSAFLMVVTVLFFLFFQSLNESTRKEALKANDFLASHVITYIDNALRTVDYSVLSDVLTNEAVKDYLHQKGDAFTTIQAVEAIEQLKSDYPQVHSAYLVRFEDNTVLLNGKAVALANFSDKAYINKGSAFQGWSQAREFQAYADQTKKTVTTLVRETSDRSGMYVVNVSLEALHRTLGGMYDADITTVRILDQKQQPLKEMQKAHSRAASESPVFASYTSGYTGWTIETSLKEGKLVGFAFFLHSIWGILAVIISILGIGWMIYMGYRNYKPIRQIMGIIQASSQDTSQALSGNEFNVIQTTIEKMIAEEKKGLLAQQQHRSLQQKHVFRELLEGRAQRTEVDWQQAVQDVGIEHGEAFVVAVVEVDAYNKFTANNKSEDQSLKKFILKNALHYQAQEANSTVWVEWLEEKRLFVVLWGDEIEIRSIKKWISAYRLWVEEHVETTVSIGLGDVKTAWKDVVTSARSAITALEYKAVKGSNQLLVHNECHSPSSNDVYPMLRDVSRMVRDFGELNTAWEAAWKQWFEKMKQCGLMRSDIVQLFDYMLQYADQNITHWKGSSAWRKTYQALRLLSHRFETIEELEAEGRTILHELHDALKNDNNEQQQLNVVLCMKRYIETHYANPDISLAMLSDVFQMNSKYVSQRFKEGTGEKFLDFLTRLRMDEAKRLMLTTNETIQDISSKVGYVNYISFNRAFKKAMGKSPSDFRKQCSSQALSANPHTVL</sequence>
<comment type="caution">
    <text evidence="6">The sequence shown here is derived from an EMBL/GenBank/DDBJ whole genome shotgun (WGS) entry which is preliminary data.</text>
</comment>
<dbReference type="PANTHER" id="PTHR43280">
    <property type="entry name" value="ARAC-FAMILY TRANSCRIPTIONAL REGULATOR"/>
    <property type="match status" value="1"/>
</dbReference>
<dbReference type="GO" id="GO:0043565">
    <property type="term" value="F:sequence-specific DNA binding"/>
    <property type="evidence" value="ECO:0007669"/>
    <property type="project" value="InterPro"/>
</dbReference>
<dbReference type="AlphaFoldDB" id="A0A4R6UAS7"/>
<evidence type="ECO:0000313" key="7">
    <source>
        <dbReference type="Proteomes" id="UP000295632"/>
    </source>
</evidence>
<name>A0A4R6UAS7_9BACI</name>
<dbReference type="InterPro" id="IPR018062">
    <property type="entry name" value="HTH_AraC-typ_CS"/>
</dbReference>
<dbReference type="GO" id="GO:0003700">
    <property type="term" value="F:DNA-binding transcription factor activity"/>
    <property type="evidence" value="ECO:0007669"/>
    <property type="project" value="InterPro"/>
</dbReference>
<evidence type="ECO:0000256" key="1">
    <source>
        <dbReference type="ARBA" id="ARBA00023015"/>
    </source>
</evidence>
<dbReference type="SUPFAM" id="SSF46689">
    <property type="entry name" value="Homeodomain-like"/>
    <property type="match status" value="1"/>
</dbReference>
<evidence type="ECO:0000256" key="4">
    <source>
        <dbReference type="SAM" id="Phobius"/>
    </source>
</evidence>
<evidence type="ECO:0000256" key="3">
    <source>
        <dbReference type="ARBA" id="ARBA00023163"/>
    </source>
</evidence>
<feature type="domain" description="HTH araC/xylS-type" evidence="5">
    <location>
        <begin position="624"/>
        <end position="723"/>
    </location>
</feature>
<proteinExistence type="predicted"/>
<dbReference type="SMART" id="SM00342">
    <property type="entry name" value="HTH_ARAC"/>
    <property type="match status" value="1"/>
</dbReference>